<protein>
    <submittedName>
        <fullName evidence="2">Uncharacterized protein</fullName>
    </submittedName>
</protein>
<sequence length="124" mass="13977">MATQNIDQGGGQLCFGPGLRAEVEKDEFKFINKQGRDSRMDEGSRRGSIASAEGKHLTVASNQENVEKTDILVIRRYVNESLVHVTECDNLPSFVETCKRRFFQEMPSLNVGARNLFPQKEQSI</sequence>
<evidence type="ECO:0000313" key="3">
    <source>
        <dbReference type="Proteomes" id="UP000607653"/>
    </source>
</evidence>
<reference evidence="2 3" key="1">
    <citation type="journal article" date="2020" name="Mol. Biol. Evol.">
        <title>Distinct Expression and Methylation Patterns for Genes with Different Fates following a Single Whole-Genome Duplication in Flowering Plants.</title>
        <authorList>
            <person name="Shi T."/>
            <person name="Rahmani R.S."/>
            <person name="Gugger P.F."/>
            <person name="Wang M."/>
            <person name="Li H."/>
            <person name="Zhang Y."/>
            <person name="Li Z."/>
            <person name="Wang Q."/>
            <person name="Van de Peer Y."/>
            <person name="Marchal K."/>
            <person name="Chen J."/>
        </authorList>
    </citation>
    <scope>NUCLEOTIDE SEQUENCE [LARGE SCALE GENOMIC DNA]</scope>
    <source>
        <tissue evidence="2">Leaf</tissue>
    </source>
</reference>
<keyword evidence="3" id="KW-1185">Reference proteome</keyword>
<evidence type="ECO:0000256" key="1">
    <source>
        <dbReference type="SAM" id="MobiDB-lite"/>
    </source>
</evidence>
<accession>A0A822Z5V3</accession>
<proteinExistence type="predicted"/>
<comment type="caution">
    <text evidence="2">The sequence shown here is derived from an EMBL/GenBank/DDBJ whole genome shotgun (WGS) entry which is preliminary data.</text>
</comment>
<gene>
    <name evidence="2" type="ORF">HUJ06_014303</name>
</gene>
<organism evidence="2 3">
    <name type="scientific">Nelumbo nucifera</name>
    <name type="common">Sacred lotus</name>
    <dbReference type="NCBI Taxonomy" id="4432"/>
    <lineage>
        <taxon>Eukaryota</taxon>
        <taxon>Viridiplantae</taxon>
        <taxon>Streptophyta</taxon>
        <taxon>Embryophyta</taxon>
        <taxon>Tracheophyta</taxon>
        <taxon>Spermatophyta</taxon>
        <taxon>Magnoliopsida</taxon>
        <taxon>Proteales</taxon>
        <taxon>Nelumbonaceae</taxon>
        <taxon>Nelumbo</taxon>
    </lineage>
</organism>
<feature type="compositionally biased region" description="Basic and acidic residues" evidence="1">
    <location>
        <begin position="34"/>
        <end position="45"/>
    </location>
</feature>
<dbReference type="EMBL" id="DUZY01000005">
    <property type="protein sequence ID" value="DAD39980.1"/>
    <property type="molecule type" value="Genomic_DNA"/>
</dbReference>
<dbReference type="Proteomes" id="UP000607653">
    <property type="component" value="Unassembled WGS sequence"/>
</dbReference>
<name>A0A822Z5V3_NELNU</name>
<dbReference type="AlphaFoldDB" id="A0A822Z5V3"/>
<feature type="region of interest" description="Disordered" evidence="1">
    <location>
        <begin position="34"/>
        <end position="56"/>
    </location>
</feature>
<evidence type="ECO:0000313" key="2">
    <source>
        <dbReference type="EMBL" id="DAD39980.1"/>
    </source>
</evidence>